<keyword evidence="5" id="KW-1185">Reference proteome</keyword>
<evidence type="ECO:0000256" key="2">
    <source>
        <dbReference type="SAM" id="Phobius"/>
    </source>
</evidence>
<gene>
    <name evidence="4" type="ORF">PHMEG_0007188</name>
</gene>
<comment type="caution">
    <text evidence="4">The sequence shown here is derived from an EMBL/GenBank/DDBJ whole genome shotgun (WGS) entry which is preliminary data.</text>
</comment>
<sequence length="589" mass="67045">MEMFMNIWARFFGAWQPIEPSEVFRVMTLLIARMLVPIRKGIAAHWSMKTVGALRTNRFGKFMSKNRFFHVMGYLHFSNIKSPQARLDRIQKIRPVVDVLQRLFSREYNPPSVISFGEATLLSRSRFNPTRQFNKDKPYKEGTKVFVACDAETAYCMRIEVYCGAKTHLQTPVPQDNNCGEAAVRRKINALLPPSQNSPWLCGSLLHFREAGLLHRRMYITGTIGVDRSGYAQGVVTSKKYKTMNKQKVMVPPQGIVKLVQNKKFPQITAAISKSSPHALKWWKQKIGYSGQVHRMFISISCYTNPKFDCIVDQRIHGVIQGLSAPGLVKDYHKRMGGVDVHEQLRMQRYSIQLGYKSRKYYRTLFLGILDMALVNAFIVRRYYRKVNNRHPAKHFAFYEELIEQLLAVDTKEAFDEIATNVMLYTGTTSAQDRTAQSPSRAETILPSRQVNGIDESHELHEKRDTVNSEKGSKGATVLANTLYKVKPRKFTKYYCPECSIGNKRCLCNVEREGRASTCFRIWHAEWNNGNDIPAGHKTCGRPPTSRPGKKRRRRREAGAESDGGEGNVGDEVSDNESGNDGGIAVMVL</sequence>
<organism evidence="4 5">
    <name type="scientific">Phytophthora megakarya</name>
    <dbReference type="NCBI Taxonomy" id="4795"/>
    <lineage>
        <taxon>Eukaryota</taxon>
        <taxon>Sar</taxon>
        <taxon>Stramenopiles</taxon>
        <taxon>Oomycota</taxon>
        <taxon>Peronosporomycetes</taxon>
        <taxon>Peronosporales</taxon>
        <taxon>Peronosporaceae</taxon>
        <taxon>Phytophthora</taxon>
    </lineage>
</organism>
<dbReference type="EMBL" id="NBNE01000552">
    <property type="protein sequence ID" value="OWZ18691.1"/>
    <property type="molecule type" value="Genomic_DNA"/>
</dbReference>
<evidence type="ECO:0000256" key="1">
    <source>
        <dbReference type="SAM" id="MobiDB-lite"/>
    </source>
</evidence>
<keyword evidence="2" id="KW-0812">Transmembrane</keyword>
<dbReference type="InterPro" id="IPR029526">
    <property type="entry name" value="PGBD"/>
</dbReference>
<evidence type="ECO:0000313" key="5">
    <source>
        <dbReference type="Proteomes" id="UP000198211"/>
    </source>
</evidence>
<protein>
    <recommendedName>
        <fullName evidence="3">PiggyBac transposable element-derived protein domain-containing protein</fullName>
    </recommendedName>
</protein>
<reference evidence="5" key="1">
    <citation type="submission" date="2017-03" db="EMBL/GenBank/DDBJ databases">
        <title>Phytopthora megakarya and P. palmivora, two closely related causual agents of cacao black pod achieved similar genome size and gene model numbers by different mechanisms.</title>
        <authorList>
            <person name="Ali S."/>
            <person name="Shao J."/>
            <person name="Larry D.J."/>
            <person name="Kronmiller B."/>
            <person name="Shen D."/>
            <person name="Strem M.D."/>
            <person name="Melnick R.L."/>
            <person name="Guiltinan M.J."/>
            <person name="Tyler B.M."/>
            <person name="Meinhardt L.W."/>
            <person name="Bailey B.A."/>
        </authorList>
    </citation>
    <scope>NUCLEOTIDE SEQUENCE [LARGE SCALE GENOMIC DNA]</scope>
    <source>
        <strain evidence="5">zdho120</strain>
    </source>
</reference>
<keyword evidence="2" id="KW-1133">Transmembrane helix</keyword>
<dbReference type="Proteomes" id="UP000198211">
    <property type="component" value="Unassembled WGS sequence"/>
</dbReference>
<feature type="region of interest" description="Disordered" evidence="1">
    <location>
        <begin position="532"/>
        <end position="589"/>
    </location>
</feature>
<dbReference type="PANTHER" id="PTHR46599">
    <property type="entry name" value="PIGGYBAC TRANSPOSABLE ELEMENT-DERIVED PROTEIN 4"/>
    <property type="match status" value="1"/>
</dbReference>
<accession>A0A225WM05</accession>
<feature type="transmembrane region" description="Helical" evidence="2">
    <location>
        <begin position="361"/>
        <end position="380"/>
    </location>
</feature>
<evidence type="ECO:0000259" key="3">
    <source>
        <dbReference type="Pfam" id="PF13843"/>
    </source>
</evidence>
<dbReference type="OrthoDB" id="117306at2759"/>
<feature type="domain" description="PiggyBac transposable element-derived protein" evidence="3">
    <location>
        <begin position="15"/>
        <end position="378"/>
    </location>
</feature>
<dbReference type="Pfam" id="PF13843">
    <property type="entry name" value="DDE_Tnp_1_7"/>
    <property type="match status" value="1"/>
</dbReference>
<proteinExistence type="predicted"/>
<name>A0A225WM05_9STRA</name>
<keyword evidence="2" id="KW-0472">Membrane</keyword>
<dbReference type="AlphaFoldDB" id="A0A225WM05"/>
<evidence type="ECO:0000313" key="4">
    <source>
        <dbReference type="EMBL" id="OWZ18691.1"/>
    </source>
</evidence>
<dbReference type="PANTHER" id="PTHR46599:SF3">
    <property type="entry name" value="PIGGYBAC TRANSPOSABLE ELEMENT-DERIVED PROTEIN 4"/>
    <property type="match status" value="1"/>
</dbReference>